<organism evidence="2 3">
    <name type="scientific">Roseateles violae</name>
    <dbReference type="NCBI Taxonomy" id="3058042"/>
    <lineage>
        <taxon>Bacteria</taxon>
        <taxon>Pseudomonadati</taxon>
        <taxon>Pseudomonadota</taxon>
        <taxon>Betaproteobacteria</taxon>
        <taxon>Burkholderiales</taxon>
        <taxon>Sphaerotilaceae</taxon>
        <taxon>Roseateles</taxon>
    </lineage>
</organism>
<protein>
    <submittedName>
        <fullName evidence="2">Uncharacterized protein</fullName>
    </submittedName>
</protein>
<evidence type="ECO:0000313" key="1">
    <source>
        <dbReference type="EMBL" id="MDN3923320.1"/>
    </source>
</evidence>
<comment type="caution">
    <text evidence="2">The sequence shown here is derived from an EMBL/GenBank/DDBJ whole genome shotgun (WGS) entry which is preliminary data.</text>
</comment>
<evidence type="ECO:0000313" key="2">
    <source>
        <dbReference type="EMBL" id="MDN3923327.1"/>
    </source>
</evidence>
<accession>A0ABT8E0G5</accession>
<gene>
    <name evidence="1" type="ORF">QWJ38_23845</name>
    <name evidence="2" type="ORF">QWJ38_23880</name>
</gene>
<keyword evidence="3" id="KW-1185">Reference proteome</keyword>
<dbReference type="EMBL" id="JAUHHC010000013">
    <property type="protein sequence ID" value="MDN3923327.1"/>
    <property type="molecule type" value="Genomic_DNA"/>
</dbReference>
<reference evidence="2 3" key="1">
    <citation type="submission" date="2023-06" db="EMBL/GenBank/DDBJ databases">
        <title>Pelomonas sp. PFR6 16S ribosomal RNA gene Genome sequencing and assembly.</title>
        <authorList>
            <person name="Woo H."/>
        </authorList>
    </citation>
    <scope>NUCLEOTIDE SEQUENCE [LARGE SCALE GENOMIC DNA]</scope>
    <source>
        <strain evidence="2 3">PFR6</strain>
    </source>
</reference>
<dbReference type="RefSeq" id="WP_290361620.1">
    <property type="nucleotide sequence ID" value="NZ_JAUHHC010000013.1"/>
</dbReference>
<name>A0ABT8E0G5_9BURK</name>
<sequence length="54" mass="5629">MRQLIAARLREPSTWAGIGSVITSAATAIATRDPQAIAATIAGVLAVLLRERAK</sequence>
<proteinExistence type="predicted"/>
<evidence type="ECO:0000313" key="3">
    <source>
        <dbReference type="Proteomes" id="UP001228044"/>
    </source>
</evidence>
<dbReference type="Proteomes" id="UP001228044">
    <property type="component" value="Unassembled WGS sequence"/>
</dbReference>
<dbReference type="EMBL" id="JAUHHC010000013">
    <property type="protein sequence ID" value="MDN3923320.1"/>
    <property type="molecule type" value="Genomic_DNA"/>
</dbReference>